<organism evidence="1 2">
    <name type="scientific">Bdellovibrio bacteriovorus</name>
    <dbReference type="NCBI Taxonomy" id="959"/>
    <lineage>
        <taxon>Bacteria</taxon>
        <taxon>Pseudomonadati</taxon>
        <taxon>Bdellovibrionota</taxon>
        <taxon>Bdellovibrionia</taxon>
        <taxon>Bdellovibrionales</taxon>
        <taxon>Pseudobdellovibrionaceae</taxon>
        <taxon>Bdellovibrio</taxon>
    </lineage>
</organism>
<dbReference type="InterPro" id="IPR044922">
    <property type="entry name" value="DUF2063_N_sf"/>
</dbReference>
<dbReference type="AlphaFoldDB" id="A0A150WK75"/>
<evidence type="ECO:0000313" key="2">
    <source>
        <dbReference type="Proteomes" id="UP000075320"/>
    </source>
</evidence>
<evidence type="ECO:0000313" key="1">
    <source>
        <dbReference type="EMBL" id="KYG64158.1"/>
    </source>
</evidence>
<dbReference type="Gene3D" id="1.10.150.690">
    <property type="entry name" value="DUF2063"/>
    <property type="match status" value="1"/>
</dbReference>
<keyword evidence="2" id="KW-1185">Reference proteome</keyword>
<accession>A0A150WK75</accession>
<sequence>MRDIDIVGVGALRRHQIEELQKIKKFILLTYEEIIPDSVHGIYSAEILRTLQWLRPLQTQKGPAFDFGEEQKKLFARLFPRTRSALGVAASRMMDAYLQEMEWSSWLLQDHWRYFVGFLRSKFPENKALLELAHWEWVWAWIEVQPFEPDKSEAGFVHVNPSLQIIHLSVHNPVLSRDQGVYAFVYDDKKQTVVEKRLDVYEAQILDLLHEDRKYTEKQLIEMALISDEIDTQINAEEWGKKFQGLCQHAILTR</sequence>
<protein>
    <recommendedName>
        <fullName evidence="3">DNA-binding domain-containing protein</fullName>
    </recommendedName>
</protein>
<dbReference type="Proteomes" id="UP000075320">
    <property type="component" value="Unassembled WGS sequence"/>
</dbReference>
<comment type="caution">
    <text evidence="1">The sequence shown here is derived from an EMBL/GenBank/DDBJ whole genome shotgun (WGS) entry which is preliminary data.</text>
</comment>
<dbReference type="EMBL" id="LUKE01000003">
    <property type="protein sequence ID" value="KYG64158.1"/>
    <property type="molecule type" value="Genomic_DNA"/>
</dbReference>
<gene>
    <name evidence="1" type="ORF">AZI86_14890</name>
</gene>
<name>A0A150WK75_BDEBC</name>
<proteinExistence type="predicted"/>
<reference evidence="1 2" key="1">
    <citation type="submission" date="2016-03" db="EMBL/GenBank/DDBJ databases">
        <authorList>
            <person name="Ploux O."/>
        </authorList>
    </citation>
    <scope>NUCLEOTIDE SEQUENCE [LARGE SCALE GENOMIC DNA]</scope>
    <source>
        <strain evidence="1 2">R0</strain>
    </source>
</reference>
<evidence type="ECO:0008006" key="3">
    <source>
        <dbReference type="Google" id="ProtNLM"/>
    </source>
</evidence>